<dbReference type="PANTHER" id="PTHR39338">
    <property type="entry name" value="BLL5662 PROTEIN-RELATED"/>
    <property type="match status" value="1"/>
</dbReference>
<dbReference type="InterPro" id="IPR036465">
    <property type="entry name" value="vWFA_dom_sf"/>
</dbReference>
<comment type="caution">
    <text evidence="4">The sequence shown here is derived from an EMBL/GenBank/DDBJ whole genome shotgun (WGS) entry which is preliminary data.</text>
</comment>
<feature type="region of interest" description="Disordered" evidence="1">
    <location>
        <begin position="94"/>
        <end position="122"/>
    </location>
</feature>
<dbReference type="Pfam" id="PF05762">
    <property type="entry name" value="VWA_CoxE"/>
    <property type="match status" value="1"/>
</dbReference>
<evidence type="ECO:0000256" key="1">
    <source>
        <dbReference type="SAM" id="MobiDB-lite"/>
    </source>
</evidence>
<evidence type="ECO:0000313" key="6">
    <source>
        <dbReference type="Proteomes" id="UP000465302"/>
    </source>
</evidence>
<dbReference type="AlphaFoldDB" id="A0A2A7N2R7"/>
<reference evidence="3 6" key="2">
    <citation type="journal article" date="2019" name="Emerg. Microbes Infect.">
        <title>Comprehensive subspecies identification of 175 nontuberculous mycobacteria species based on 7547 genomic profiles.</title>
        <authorList>
            <person name="Matsumoto Y."/>
            <person name="Kinjo T."/>
            <person name="Motooka D."/>
            <person name="Nabeya D."/>
            <person name="Jung N."/>
            <person name="Uechi K."/>
            <person name="Horii T."/>
            <person name="Iida T."/>
            <person name="Fujita J."/>
            <person name="Nakamura S."/>
        </authorList>
    </citation>
    <scope>NUCLEOTIDE SEQUENCE [LARGE SCALE GENOMIC DNA]</scope>
    <source>
        <strain evidence="3 6">JCM 6377</strain>
    </source>
</reference>
<organism evidence="4 5">
    <name type="scientific">Mycolicibacterium agri</name>
    <name type="common">Mycobacterium agri</name>
    <dbReference type="NCBI Taxonomy" id="36811"/>
    <lineage>
        <taxon>Bacteria</taxon>
        <taxon>Bacillati</taxon>
        <taxon>Actinomycetota</taxon>
        <taxon>Actinomycetes</taxon>
        <taxon>Mycobacteriales</taxon>
        <taxon>Mycobacteriaceae</taxon>
        <taxon>Mycolicibacterium</taxon>
    </lineage>
</organism>
<dbReference type="CDD" id="cd00198">
    <property type="entry name" value="vWFA"/>
    <property type="match status" value="1"/>
</dbReference>
<dbReference type="EMBL" id="PDCP01000020">
    <property type="protein sequence ID" value="PEG38362.1"/>
    <property type="molecule type" value="Genomic_DNA"/>
</dbReference>
<reference evidence="3" key="3">
    <citation type="submission" date="2020-02" db="EMBL/GenBank/DDBJ databases">
        <authorList>
            <person name="Matsumoto Y."/>
            <person name="Motooka D."/>
            <person name="Nakamura S."/>
        </authorList>
    </citation>
    <scope>NUCLEOTIDE SEQUENCE</scope>
    <source>
        <strain evidence="3">JCM 6377</strain>
    </source>
</reference>
<feature type="domain" description="VWFA" evidence="2">
    <location>
        <begin position="222"/>
        <end position="387"/>
    </location>
</feature>
<dbReference type="RefSeq" id="WP_097940504.1">
    <property type="nucleotide sequence ID" value="NZ_BLKS01000001.1"/>
</dbReference>
<dbReference type="OrthoDB" id="9790469at2"/>
<sequence>MASPFLLRGVDLAAFAAALVARLRGAGLLVSASSAAGLVEALRRFWPTDREQLYWTARLTLVSRAEDLIGFDAAFDALFADAVLGLDPPGLKQSLGTTTVPEPGVRGRQHAQAEGGLPWATRPASITAASEDNDSDIGIPEMLPSRLVARAEEPFERFDAADLRLIGSWLEQAVARWPRRRSLRREPHPHGKRIDLRRTMKASRATGWEPVVLARTRPRQHSRRMVLMCDVSGSMQAYASVYLHLMRAAALQQKGMRPEVFAFSTSLTRLTPVLSHRSAEVALARANAKVADRYGGTHLGRSVTELLATSHGNALRGAVVIIASDGWDSDPPELLARAVARVRRRAHQLVWLNPRAARPGFQPLAGAMAAALPYCDAVLPAHSLSGLQELFAVLAEGSGYRA</sequence>
<dbReference type="InterPro" id="IPR008912">
    <property type="entry name" value="Uncharacterised_CoxE"/>
</dbReference>
<name>A0A2A7N2R7_MYCAG</name>
<gene>
    <name evidence="4" type="ORF">CQY20_13005</name>
    <name evidence="3" type="ORF">MAGR_52370</name>
</gene>
<dbReference type="SUPFAM" id="SSF53300">
    <property type="entry name" value="vWA-like"/>
    <property type="match status" value="1"/>
</dbReference>
<dbReference type="PANTHER" id="PTHR39338:SF6">
    <property type="entry name" value="BLL5662 PROTEIN"/>
    <property type="match status" value="1"/>
</dbReference>
<accession>A0A2A7N2R7</accession>
<evidence type="ECO:0000313" key="4">
    <source>
        <dbReference type="EMBL" id="PEG38362.1"/>
    </source>
</evidence>
<evidence type="ECO:0000313" key="5">
    <source>
        <dbReference type="Proteomes" id="UP000220914"/>
    </source>
</evidence>
<keyword evidence="5" id="KW-1185">Reference proteome</keyword>
<dbReference type="PIRSF" id="PIRSF010256">
    <property type="entry name" value="CoxE_vWa"/>
    <property type="match status" value="1"/>
</dbReference>
<evidence type="ECO:0000313" key="3">
    <source>
        <dbReference type="EMBL" id="GFG53796.1"/>
    </source>
</evidence>
<dbReference type="Proteomes" id="UP000220914">
    <property type="component" value="Unassembled WGS sequence"/>
</dbReference>
<reference evidence="4 5" key="1">
    <citation type="submission" date="2017-10" db="EMBL/GenBank/DDBJ databases">
        <title>The new phylogeny of genus Mycobacterium.</title>
        <authorList>
            <person name="Tortoli E."/>
            <person name="Trovato A."/>
            <person name="Cirillo D.M."/>
        </authorList>
    </citation>
    <scope>NUCLEOTIDE SEQUENCE [LARGE SCALE GENOMIC DNA]</scope>
    <source>
        <strain evidence="4 5">CCUG37673</strain>
    </source>
</reference>
<dbReference type="InterPro" id="IPR011195">
    <property type="entry name" value="UCP010256"/>
</dbReference>
<dbReference type="Proteomes" id="UP000465302">
    <property type="component" value="Unassembled WGS sequence"/>
</dbReference>
<protein>
    <submittedName>
        <fullName evidence="4">VWA containing CoxE family protein</fullName>
    </submittedName>
</protein>
<dbReference type="SMART" id="SM00327">
    <property type="entry name" value="VWA"/>
    <property type="match status" value="1"/>
</dbReference>
<dbReference type="InterPro" id="IPR002035">
    <property type="entry name" value="VWF_A"/>
</dbReference>
<proteinExistence type="predicted"/>
<dbReference type="EMBL" id="BLKS01000001">
    <property type="protein sequence ID" value="GFG53796.1"/>
    <property type="molecule type" value="Genomic_DNA"/>
</dbReference>
<dbReference type="Gene3D" id="3.40.50.410">
    <property type="entry name" value="von Willebrand factor, type A domain"/>
    <property type="match status" value="1"/>
</dbReference>
<evidence type="ECO:0000259" key="2">
    <source>
        <dbReference type="SMART" id="SM00327"/>
    </source>
</evidence>